<reference evidence="2 3" key="1">
    <citation type="submission" date="2016-01" db="EMBL/GenBank/DDBJ databases">
        <title>Genome sequencing of Roseivirga seohaensis SW-152.</title>
        <authorList>
            <person name="Selvaratnam C."/>
            <person name="Thevarajoo S."/>
            <person name="Goh K.M."/>
            <person name="Ee R."/>
            <person name="Chan K.-G."/>
            <person name="Chong C.S."/>
        </authorList>
    </citation>
    <scope>NUCLEOTIDE SEQUENCE [LARGE SCALE GENOMIC DNA]</scope>
    <source>
        <strain evidence="2 3">SW-152</strain>
    </source>
</reference>
<evidence type="ECO:0000313" key="3">
    <source>
        <dbReference type="Proteomes" id="UP000075663"/>
    </source>
</evidence>
<protein>
    <recommendedName>
        <fullName evidence="4">FUSC family protein</fullName>
    </recommendedName>
</protein>
<keyword evidence="1" id="KW-0472">Membrane</keyword>
<accession>A0A150XX39</accession>
<evidence type="ECO:0000313" key="2">
    <source>
        <dbReference type="EMBL" id="KYG83192.1"/>
    </source>
</evidence>
<gene>
    <name evidence="2" type="ORF">AWW67_07160</name>
</gene>
<dbReference type="EMBL" id="LRPB01000034">
    <property type="protein sequence ID" value="KYG83192.1"/>
    <property type="molecule type" value="Genomic_DNA"/>
</dbReference>
<keyword evidence="1" id="KW-1133">Transmembrane helix</keyword>
<dbReference type="STRING" id="1914963.AWW67_07160"/>
<dbReference type="Proteomes" id="UP000075663">
    <property type="component" value="Unassembled WGS sequence"/>
</dbReference>
<comment type="caution">
    <text evidence="2">The sequence shown here is derived from an EMBL/GenBank/DDBJ whole genome shotgun (WGS) entry which is preliminary data.</text>
</comment>
<keyword evidence="1" id="KW-0812">Transmembrane</keyword>
<proteinExistence type="predicted"/>
<dbReference type="RefSeq" id="WP_062301930.1">
    <property type="nucleotide sequence ID" value="NZ_LRPB01000034.1"/>
</dbReference>
<feature type="transmembrane region" description="Helical" evidence="1">
    <location>
        <begin position="26"/>
        <end position="44"/>
    </location>
</feature>
<name>A0A150XX39_9BACT</name>
<feature type="transmembrane region" description="Helical" evidence="1">
    <location>
        <begin position="50"/>
        <end position="66"/>
    </location>
</feature>
<dbReference type="AlphaFoldDB" id="A0A150XX39"/>
<organism evidence="2 3">
    <name type="scientific">Roseivirga seohaensis</name>
    <dbReference type="NCBI Taxonomy" id="1914963"/>
    <lineage>
        <taxon>Bacteria</taxon>
        <taxon>Pseudomonadati</taxon>
        <taxon>Bacteroidota</taxon>
        <taxon>Cytophagia</taxon>
        <taxon>Cytophagales</taxon>
        <taxon>Roseivirgaceae</taxon>
        <taxon>Roseivirga</taxon>
    </lineage>
</organism>
<evidence type="ECO:0008006" key="4">
    <source>
        <dbReference type="Google" id="ProtNLM"/>
    </source>
</evidence>
<evidence type="ECO:0000256" key="1">
    <source>
        <dbReference type="SAM" id="Phobius"/>
    </source>
</evidence>
<sequence>MKQEQQTASTEEELIQKQKKLKSERITTAFMIGLLIGIFIYSAITNGLKFFTFFPLILAYFFFLKRKKPNSENKT</sequence>